<protein>
    <submittedName>
        <fullName evidence="2">IclR helix-turn-helix domain-containing protein</fullName>
    </submittedName>
</protein>
<gene>
    <name evidence="2" type="ORF">SAMN04487945_0435</name>
</gene>
<dbReference type="AlphaFoldDB" id="A0A1I0MX37"/>
<dbReference type="Gene3D" id="1.10.10.10">
    <property type="entry name" value="Winged helix-like DNA-binding domain superfamily/Winged helix DNA-binding domain"/>
    <property type="match status" value="1"/>
</dbReference>
<dbReference type="InterPro" id="IPR036390">
    <property type="entry name" value="WH_DNA-bd_sf"/>
</dbReference>
<dbReference type="RefSeq" id="WP_089667607.1">
    <property type="nucleotide sequence ID" value="NZ_FOJA01000001.1"/>
</dbReference>
<evidence type="ECO:0000256" key="1">
    <source>
        <dbReference type="SAM" id="MobiDB-lite"/>
    </source>
</evidence>
<dbReference type="Pfam" id="PF12840">
    <property type="entry name" value="HTH_20"/>
    <property type="match status" value="1"/>
</dbReference>
<dbReference type="SUPFAM" id="SSF46785">
    <property type="entry name" value="Winged helix' DNA-binding domain"/>
    <property type="match status" value="1"/>
</dbReference>
<evidence type="ECO:0000313" key="3">
    <source>
        <dbReference type="Proteomes" id="UP000198518"/>
    </source>
</evidence>
<accession>A0A1I0MX37</accession>
<dbReference type="CDD" id="cd00090">
    <property type="entry name" value="HTH_ARSR"/>
    <property type="match status" value="1"/>
</dbReference>
<keyword evidence="3" id="KW-1185">Reference proteome</keyword>
<dbReference type="OrthoDB" id="290446at2157"/>
<dbReference type="Proteomes" id="UP000198518">
    <property type="component" value="Unassembled WGS sequence"/>
</dbReference>
<dbReference type="EMBL" id="FOJA01000001">
    <property type="protein sequence ID" value="SEV93210.1"/>
    <property type="molecule type" value="Genomic_DNA"/>
</dbReference>
<name>A0A1I0MX37_9EURY</name>
<dbReference type="InterPro" id="IPR011991">
    <property type="entry name" value="ArsR-like_HTH"/>
</dbReference>
<proteinExistence type="predicted"/>
<evidence type="ECO:0000313" key="2">
    <source>
        <dbReference type="EMBL" id="SEV93210.1"/>
    </source>
</evidence>
<feature type="region of interest" description="Disordered" evidence="1">
    <location>
        <begin position="1"/>
        <end position="23"/>
    </location>
</feature>
<feature type="compositionally biased region" description="Polar residues" evidence="1">
    <location>
        <begin position="1"/>
        <end position="21"/>
    </location>
</feature>
<sequence>MSTHATLRGPSQETQATQPDPSTEELLDLFGDEHTRQTLEAIAAAPKCGQSIAEELDVSRATVYRRLNTLVDAGLATAELTVAEDGNHRNRYEATVNSVSVTVDDGELEATVDG</sequence>
<reference evidence="2 3" key="1">
    <citation type="submission" date="2016-10" db="EMBL/GenBank/DDBJ databases">
        <authorList>
            <person name="de Groot N.N."/>
        </authorList>
    </citation>
    <scope>NUCLEOTIDE SEQUENCE [LARGE SCALE GENOMIC DNA]</scope>
    <source>
        <strain evidence="2 3">CGMCC 1.5337</strain>
    </source>
</reference>
<dbReference type="InterPro" id="IPR036388">
    <property type="entry name" value="WH-like_DNA-bd_sf"/>
</dbReference>
<organism evidence="2 3">
    <name type="scientific">Halobacterium jilantaiense</name>
    <dbReference type="NCBI Taxonomy" id="355548"/>
    <lineage>
        <taxon>Archaea</taxon>
        <taxon>Methanobacteriati</taxon>
        <taxon>Methanobacteriota</taxon>
        <taxon>Stenosarchaea group</taxon>
        <taxon>Halobacteria</taxon>
        <taxon>Halobacteriales</taxon>
        <taxon>Halobacteriaceae</taxon>
        <taxon>Halobacterium</taxon>
    </lineage>
</organism>